<sequence length="67" mass="7652">MTGFQDKRCAEAFGIKPTNDAILNKDMSIQSCYSKRTAVLPAFNSIFLPPLERRRILVERLSMQFGE</sequence>
<comment type="caution">
    <text evidence="1">The sequence shown here is derived from an EMBL/GenBank/DDBJ whole genome shotgun (WGS) entry which is preliminary data.</text>
</comment>
<keyword evidence="2" id="KW-1185">Reference proteome</keyword>
<accession>A0AAD5R9E4</accession>
<evidence type="ECO:0000313" key="1">
    <source>
        <dbReference type="EMBL" id="KAJ1372238.1"/>
    </source>
</evidence>
<dbReference type="Proteomes" id="UP001196413">
    <property type="component" value="Unassembled WGS sequence"/>
</dbReference>
<dbReference type="AlphaFoldDB" id="A0AAD5R9E4"/>
<proteinExistence type="predicted"/>
<name>A0AAD5R9E4_PARTN</name>
<organism evidence="1 2">
    <name type="scientific">Parelaphostrongylus tenuis</name>
    <name type="common">Meningeal worm</name>
    <dbReference type="NCBI Taxonomy" id="148309"/>
    <lineage>
        <taxon>Eukaryota</taxon>
        <taxon>Metazoa</taxon>
        <taxon>Ecdysozoa</taxon>
        <taxon>Nematoda</taxon>
        <taxon>Chromadorea</taxon>
        <taxon>Rhabditida</taxon>
        <taxon>Rhabditina</taxon>
        <taxon>Rhabditomorpha</taxon>
        <taxon>Strongyloidea</taxon>
        <taxon>Metastrongylidae</taxon>
        <taxon>Parelaphostrongylus</taxon>
    </lineage>
</organism>
<dbReference type="EMBL" id="JAHQIW010007108">
    <property type="protein sequence ID" value="KAJ1372238.1"/>
    <property type="molecule type" value="Genomic_DNA"/>
</dbReference>
<evidence type="ECO:0000313" key="2">
    <source>
        <dbReference type="Proteomes" id="UP001196413"/>
    </source>
</evidence>
<gene>
    <name evidence="1" type="ORF">KIN20_034336</name>
</gene>
<protein>
    <submittedName>
        <fullName evidence="1">Uncharacterized protein</fullName>
    </submittedName>
</protein>
<reference evidence="1" key="1">
    <citation type="submission" date="2021-06" db="EMBL/GenBank/DDBJ databases">
        <title>Parelaphostrongylus tenuis whole genome reference sequence.</title>
        <authorList>
            <person name="Garwood T.J."/>
            <person name="Larsen P.A."/>
            <person name="Fountain-Jones N.M."/>
            <person name="Garbe J.R."/>
            <person name="Macchietto M.G."/>
            <person name="Kania S.A."/>
            <person name="Gerhold R.W."/>
            <person name="Richards J.E."/>
            <person name="Wolf T.M."/>
        </authorList>
    </citation>
    <scope>NUCLEOTIDE SEQUENCE</scope>
    <source>
        <strain evidence="1">MNPRO001-30</strain>
        <tissue evidence="1">Meninges</tissue>
    </source>
</reference>